<dbReference type="Proteomes" id="UP001576784">
    <property type="component" value="Unassembled WGS sequence"/>
</dbReference>
<dbReference type="EMBL" id="JBHFNR010000075">
    <property type="protein sequence ID" value="MFB2893456.1"/>
    <property type="molecule type" value="Genomic_DNA"/>
</dbReference>
<dbReference type="Gene3D" id="3.40.50.11010">
    <property type="match status" value="1"/>
</dbReference>
<dbReference type="SUPFAM" id="SSF53756">
    <property type="entry name" value="UDP-Glycosyltransferase/glycogen phosphorylase"/>
    <property type="match status" value="1"/>
</dbReference>
<dbReference type="Gene3D" id="3.40.50.2000">
    <property type="entry name" value="Glycogen Phosphorylase B"/>
    <property type="match status" value="1"/>
</dbReference>
<dbReference type="RefSeq" id="WP_413263114.1">
    <property type="nucleotide sequence ID" value="NZ_JBHFNR010000075.1"/>
</dbReference>
<evidence type="ECO:0000313" key="2">
    <source>
        <dbReference type="Proteomes" id="UP001576784"/>
    </source>
</evidence>
<proteinExistence type="predicted"/>
<protein>
    <submittedName>
        <fullName evidence="1">Glycosyltransferase family 1 protein</fullName>
    </submittedName>
</protein>
<sequence>MSKDENLTDVHVSDLETRNIEFSSENTTTKPASSMKKSLSKLHSNDLPNSLPENFTLVCLSHLRWNFVYQRPQHLLSRCAKERTVYFIEEPIFSADTSPWLDVSTSECGVVVVVPHLQEGMSETEITVTLAKMLDDLFAEKQIIEYVLWYYTPMALSFSRHLNPLLVVYDCMDELSAFKGASPTLKSLEAELFNRADLVFTGGQSLYEAKRDRHPQVYAFPSSIDKVHFGKARNLAEEPADQINIPHPRLGFFGVIDERMDIELLGEIAQARPDWHFVMIGPVVKIDPAILPKYENIHYLGGKSYQELPGYVAGWDIAMLPFALNESTRFISPTKTPEYLAAGRPVISTSIRDVVRPYGENDLVKIADNATDFIAAAEALMNQEFLSSDWLERVDTFLADNSWDATWQRMIQLIKGKLDERSTISDQNQTVNIYQPIRVKNKLYESHISSV</sequence>
<accession>A0ABV4XP27</accession>
<evidence type="ECO:0000313" key="1">
    <source>
        <dbReference type="EMBL" id="MFB2893456.1"/>
    </source>
</evidence>
<comment type="caution">
    <text evidence="1">The sequence shown here is derived from an EMBL/GenBank/DDBJ whole genome shotgun (WGS) entry which is preliminary data.</text>
</comment>
<organism evidence="1 2">
    <name type="scientific">Floridaenema flaviceps BLCC-F50</name>
    <dbReference type="NCBI Taxonomy" id="3153642"/>
    <lineage>
        <taxon>Bacteria</taxon>
        <taxon>Bacillati</taxon>
        <taxon>Cyanobacteriota</taxon>
        <taxon>Cyanophyceae</taxon>
        <taxon>Oscillatoriophycideae</taxon>
        <taxon>Aerosakkonematales</taxon>
        <taxon>Aerosakkonemataceae</taxon>
        <taxon>Floridanema</taxon>
        <taxon>Floridanema flaviceps</taxon>
    </lineage>
</organism>
<dbReference type="Pfam" id="PF13692">
    <property type="entry name" value="Glyco_trans_1_4"/>
    <property type="match status" value="1"/>
</dbReference>
<gene>
    <name evidence="1" type="ORF">ACE1CI_11135</name>
</gene>
<dbReference type="CDD" id="cd04950">
    <property type="entry name" value="GT4_TuaH-like"/>
    <property type="match status" value="1"/>
</dbReference>
<name>A0ABV4XP27_9CYAN</name>
<keyword evidence="2" id="KW-1185">Reference proteome</keyword>
<reference evidence="1 2" key="1">
    <citation type="submission" date="2024-09" db="EMBL/GenBank/DDBJ databases">
        <title>Floridaenema gen nov. (Aerosakkonemataceae, Aerosakkonematales ord. nov., Cyanobacteria) from benthic tropical and subtropical fresh waters, with the description of four new species.</title>
        <authorList>
            <person name="Moretto J.A."/>
            <person name="Berthold D.E."/>
            <person name="Lefler F.W."/>
            <person name="Huang I.-S."/>
            <person name="Laughinghouse H. IV."/>
        </authorList>
    </citation>
    <scope>NUCLEOTIDE SEQUENCE [LARGE SCALE GENOMIC DNA]</scope>
    <source>
        <strain evidence="1 2">BLCC-F50</strain>
    </source>
</reference>